<dbReference type="STRING" id="45882.A0A0V1D2A4"/>
<organism evidence="4 5">
    <name type="scientific">Trichinella britovi</name>
    <name type="common">Parasitic roundworm</name>
    <dbReference type="NCBI Taxonomy" id="45882"/>
    <lineage>
        <taxon>Eukaryota</taxon>
        <taxon>Metazoa</taxon>
        <taxon>Ecdysozoa</taxon>
        <taxon>Nematoda</taxon>
        <taxon>Enoplea</taxon>
        <taxon>Dorylaimia</taxon>
        <taxon>Trichinellida</taxon>
        <taxon>Trichinellidae</taxon>
        <taxon>Trichinella</taxon>
    </lineage>
</organism>
<accession>A0A0V1D2A4</accession>
<dbReference type="InterPro" id="IPR000253">
    <property type="entry name" value="FHA_dom"/>
</dbReference>
<name>A0A0V1D2A4_TRIBR</name>
<dbReference type="SUPFAM" id="SSF49879">
    <property type="entry name" value="SMAD/FHA domain"/>
    <property type="match status" value="1"/>
</dbReference>
<dbReference type="GO" id="GO:0003676">
    <property type="term" value="F:nucleic acid binding"/>
    <property type="evidence" value="ECO:0007669"/>
    <property type="project" value="InterPro"/>
</dbReference>
<keyword evidence="5" id="KW-1185">Reference proteome</keyword>
<protein>
    <submittedName>
        <fullName evidence="4">Angiogenic factor with G patch and FHA domains 1</fullName>
    </submittedName>
</protein>
<dbReference type="OrthoDB" id="2538319at2759"/>
<reference evidence="4 5" key="1">
    <citation type="submission" date="2015-01" db="EMBL/GenBank/DDBJ databases">
        <title>Evolution of Trichinella species and genotypes.</title>
        <authorList>
            <person name="Korhonen P.K."/>
            <person name="Edoardo P."/>
            <person name="Giuseppe L.R."/>
            <person name="Gasser R.B."/>
        </authorList>
    </citation>
    <scope>NUCLEOTIDE SEQUENCE [LARGE SCALE GENOMIC DNA]</scope>
    <source>
        <strain evidence="4">ISS120</strain>
    </source>
</reference>
<dbReference type="AlphaFoldDB" id="A0A0V1D2A4"/>
<dbReference type="PANTHER" id="PTHR23106:SF24">
    <property type="entry name" value="ANGIOGENIC FACTOR WITH G PATCH AND FHA DOMAINS 1"/>
    <property type="match status" value="1"/>
</dbReference>
<dbReference type="PROSITE" id="PS50006">
    <property type="entry name" value="FHA_DOMAIN"/>
    <property type="match status" value="1"/>
</dbReference>
<dbReference type="Pfam" id="PF01585">
    <property type="entry name" value="G-patch"/>
    <property type="match status" value="1"/>
</dbReference>
<sequence>MAETDWSGACCDGNSAVGSIAALVTAAALETSAQNDFEFIDILGIFYNRESGYFYKPGNPEFYHATAECCYSYNVQTGEGEWRYCPDWAKDCPFDLCAYELLLDLVAQVDENPQLRDNTEEVAPYDDEISLDAYCYGDDCANYMLQTESRITPCIRIVPENSSILKPKTLFIVTIQGATIGSGAKCDVQIQDADILNEHCRISYDGENKCYTLSALNGQCCWINDSMIAEVNELVKLNHADLLQIGNSVLRLHIHRGMNTCVDCEPGIVVMETDEQTNNYQSSSCSSISLEAQRKRELKRLKKEYGIDTYSIACETTADYNDRASVRRRVVGSDNPYLPVVVETSSTDRHVDSKNKGFKMLSKMGWKSGDGLGRKGDGIKEPINPVSNVGTAGLGCSVLKGISSDDVDPSQLRKRQKWSKARERFSAIEKSESSSNTGNDPPVVPGPAGRCSFMCLPHCSWSVLAWLQCGPSSVELLGFAVAVNQQQQYQQGSFAKTSSLFLFIGIGTYVAYRIWFKLHPVDLIETFCCSLRKHLSNVIEKHADNANTWVIIGGIQIASVNFINKMNNSININITVNDQSTVAEISEEQATAVKLFSSRSSISAGIKSGDVVQRGSESSSTVQLCKIDDSSLPAPRPSRCSGGGCAVPACLLSSPNNSRTGRSESCNSSSSLINGSASRQSCQYIWDDEFDQCSPAKRGKSSTSISPRQGTGMAVVRPADEACFSDNSSDVSHLFSRDPSEWSEVVALKTIGQCTLAELDKLHEHVTALRSDVESLDFDCTQYAENRQNVEMDLRHMYCSVTLATESESTGAQMDDASYSGGGSSCQKSTSSLAQSEPTVLACCPKCGTCLTTPEQAADSQLMTDSLQTMISADMTSTSVSSTRALLLDSCFFSSLEESGLSPHAHRSESEPEEVHSVPATVSEPQSPSESPTETVGHHRVACYFNNVLLLDLRSFLSQHHVVSRAVLDYIVNELIQVRQVHNVLVPYGRSMNIIQACLYHICIFQTAAVSGAVAKSIQNFQAWFANCCSEQQRVCSTSLQCLGALQNWLNLIGKYEYRNHINQFESHLAEFELAVKILVAWEVLLYHSSVIIEEANDGSGSQQQQPFATLDDSEATNIFANLLEKPVEDFSDTEIAVLARLFSITLEIFKSYASADQSEIWTTHPQQVTTTTAAVANRLLVLSVVPSTFYPVI</sequence>
<evidence type="ECO:0000313" key="4">
    <source>
        <dbReference type="EMBL" id="KRY55676.1"/>
    </source>
</evidence>
<proteinExistence type="predicted"/>
<evidence type="ECO:0000256" key="1">
    <source>
        <dbReference type="SAM" id="MobiDB-lite"/>
    </source>
</evidence>
<dbReference type="Pfam" id="PF00498">
    <property type="entry name" value="FHA"/>
    <property type="match status" value="1"/>
</dbReference>
<feature type="region of interest" description="Disordered" evidence="1">
    <location>
        <begin position="902"/>
        <end position="935"/>
    </location>
</feature>
<evidence type="ECO:0000259" key="2">
    <source>
        <dbReference type="PROSITE" id="PS50006"/>
    </source>
</evidence>
<dbReference type="InterPro" id="IPR008984">
    <property type="entry name" value="SMAD_FHA_dom_sf"/>
</dbReference>
<dbReference type="InterPro" id="IPR053027">
    <property type="entry name" value="AGGF1"/>
</dbReference>
<dbReference type="SMART" id="SM00443">
    <property type="entry name" value="G_patch"/>
    <property type="match status" value="1"/>
</dbReference>
<dbReference type="InterPro" id="IPR000467">
    <property type="entry name" value="G_patch_dom"/>
</dbReference>
<dbReference type="Gene3D" id="2.60.200.20">
    <property type="match status" value="1"/>
</dbReference>
<dbReference type="PANTHER" id="PTHR23106">
    <property type="entry name" value="ANGIOGENIC FACTOR WITH G PATCH AND FHA DOMAINS 1"/>
    <property type="match status" value="1"/>
</dbReference>
<dbReference type="PROSITE" id="PS50174">
    <property type="entry name" value="G_PATCH"/>
    <property type="match status" value="1"/>
</dbReference>
<dbReference type="EMBL" id="JYDI01000052">
    <property type="protein sequence ID" value="KRY55676.1"/>
    <property type="molecule type" value="Genomic_DNA"/>
</dbReference>
<comment type="caution">
    <text evidence="4">The sequence shown here is derived from an EMBL/GenBank/DDBJ whole genome shotgun (WGS) entry which is preliminary data.</text>
</comment>
<dbReference type="Proteomes" id="UP000054653">
    <property type="component" value="Unassembled WGS sequence"/>
</dbReference>
<gene>
    <name evidence="4" type="primary">Aggf1</name>
    <name evidence="4" type="ORF">T03_14318</name>
</gene>
<dbReference type="CDD" id="cd16074">
    <property type="entry name" value="OCRE"/>
    <property type="match status" value="1"/>
</dbReference>
<feature type="compositionally biased region" description="Basic and acidic residues" evidence="1">
    <location>
        <begin position="906"/>
        <end position="916"/>
    </location>
</feature>
<evidence type="ECO:0000313" key="5">
    <source>
        <dbReference type="Proteomes" id="UP000054653"/>
    </source>
</evidence>
<evidence type="ECO:0000259" key="3">
    <source>
        <dbReference type="PROSITE" id="PS50174"/>
    </source>
</evidence>
<feature type="domain" description="FHA" evidence="2">
    <location>
        <begin position="178"/>
        <end position="228"/>
    </location>
</feature>
<feature type="domain" description="G-patch" evidence="3">
    <location>
        <begin position="353"/>
        <end position="399"/>
    </location>
</feature>
<feature type="compositionally biased region" description="Low complexity" evidence="1">
    <location>
        <begin position="917"/>
        <end position="935"/>
    </location>
</feature>